<keyword evidence="1" id="KW-0472">Membrane</keyword>
<accession>A0A7W6MLK3</accession>
<proteinExistence type="predicted"/>
<feature type="transmembrane region" description="Helical" evidence="1">
    <location>
        <begin position="12"/>
        <end position="34"/>
    </location>
</feature>
<dbReference type="AlphaFoldDB" id="A0A7W6MLK3"/>
<organism evidence="2 3">
    <name type="scientific">Aureimonas pseudogalii</name>
    <dbReference type="NCBI Taxonomy" id="1744844"/>
    <lineage>
        <taxon>Bacteria</taxon>
        <taxon>Pseudomonadati</taxon>
        <taxon>Pseudomonadota</taxon>
        <taxon>Alphaproteobacteria</taxon>
        <taxon>Hyphomicrobiales</taxon>
        <taxon>Aurantimonadaceae</taxon>
        <taxon>Aureimonas</taxon>
    </lineage>
</organism>
<evidence type="ECO:0000313" key="2">
    <source>
        <dbReference type="EMBL" id="MBB3999915.1"/>
    </source>
</evidence>
<dbReference type="Pfam" id="PF14248">
    <property type="entry name" value="DUF4345"/>
    <property type="match status" value="1"/>
</dbReference>
<gene>
    <name evidence="2" type="ORF">GGR04_003787</name>
</gene>
<dbReference type="EMBL" id="JACIEK010000013">
    <property type="protein sequence ID" value="MBB3999915.1"/>
    <property type="molecule type" value="Genomic_DNA"/>
</dbReference>
<dbReference type="InterPro" id="IPR025597">
    <property type="entry name" value="DUF4345"/>
</dbReference>
<evidence type="ECO:0000256" key="1">
    <source>
        <dbReference type="SAM" id="Phobius"/>
    </source>
</evidence>
<reference evidence="2 3" key="1">
    <citation type="submission" date="2020-08" db="EMBL/GenBank/DDBJ databases">
        <title>Genomic Encyclopedia of Type Strains, Phase IV (KMG-IV): sequencing the most valuable type-strain genomes for metagenomic binning, comparative biology and taxonomic classification.</title>
        <authorList>
            <person name="Goeker M."/>
        </authorList>
    </citation>
    <scope>NUCLEOTIDE SEQUENCE [LARGE SCALE GENOMIC DNA]</scope>
    <source>
        <strain evidence="2 3">DSM 102238</strain>
    </source>
</reference>
<evidence type="ECO:0008006" key="4">
    <source>
        <dbReference type="Google" id="ProtNLM"/>
    </source>
</evidence>
<feature type="transmembrane region" description="Helical" evidence="1">
    <location>
        <begin position="105"/>
        <end position="129"/>
    </location>
</feature>
<keyword evidence="1" id="KW-0812">Transmembrane</keyword>
<feature type="transmembrane region" description="Helical" evidence="1">
    <location>
        <begin position="80"/>
        <end position="99"/>
    </location>
</feature>
<keyword evidence="1" id="KW-1133">Transmembrane helix</keyword>
<dbReference type="Proteomes" id="UP000542776">
    <property type="component" value="Unassembled WGS sequence"/>
</dbReference>
<dbReference type="RefSeq" id="WP_183201418.1">
    <property type="nucleotide sequence ID" value="NZ_JACIEK010000013.1"/>
</dbReference>
<keyword evidence="3" id="KW-1185">Reference proteome</keyword>
<evidence type="ECO:0000313" key="3">
    <source>
        <dbReference type="Proteomes" id="UP000542776"/>
    </source>
</evidence>
<sequence>MQFTFPETLPDLLPFMAGVASLLYGLAALFAPRLMLRMLHLGPVGPSIAGLSEVRAMLAGFPLGSGLVMLFFYDQPLLQIMLGSAWLFVAFGRLVSILSDEASTIANWCLLLLHLALAAACLAPAFGLVQA</sequence>
<name>A0A7W6MLK3_9HYPH</name>
<protein>
    <recommendedName>
        <fullName evidence="4">DUF4345 domain-containing protein</fullName>
    </recommendedName>
</protein>
<comment type="caution">
    <text evidence="2">The sequence shown here is derived from an EMBL/GenBank/DDBJ whole genome shotgun (WGS) entry which is preliminary data.</text>
</comment>